<dbReference type="AlphaFoldDB" id="A0A8T2QVJ0"/>
<keyword evidence="3" id="KW-1185">Reference proteome</keyword>
<dbReference type="EMBL" id="CM035437">
    <property type="protein sequence ID" value="KAH7287614.1"/>
    <property type="molecule type" value="Genomic_DNA"/>
</dbReference>
<gene>
    <name evidence="2" type="ORF">KP509_32G066000</name>
</gene>
<evidence type="ECO:0000313" key="3">
    <source>
        <dbReference type="Proteomes" id="UP000825935"/>
    </source>
</evidence>
<dbReference type="OrthoDB" id="2988980at2759"/>
<evidence type="ECO:0000313" key="2">
    <source>
        <dbReference type="EMBL" id="KAH7287614.1"/>
    </source>
</evidence>
<dbReference type="Proteomes" id="UP000825935">
    <property type="component" value="Chromosome 32"/>
</dbReference>
<organism evidence="2 3">
    <name type="scientific">Ceratopteris richardii</name>
    <name type="common">Triangle waterfern</name>
    <dbReference type="NCBI Taxonomy" id="49495"/>
    <lineage>
        <taxon>Eukaryota</taxon>
        <taxon>Viridiplantae</taxon>
        <taxon>Streptophyta</taxon>
        <taxon>Embryophyta</taxon>
        <taxon>Tracheophyta</taxon>
        <taxon>Polypodiopsida</taxon>
        <taxon>Polypodiidae</taxon>
        <taxon>Polypodiales</taxon>
        <taxon>Pteridineae</taxon>
        <taxon>Pteridaceae</taxon>
        <taxon>Parkerioideae</taxon>
        <taxon>Ceratopteris</taxon>
    </lineage>
</organism>
<protein>
    <submittedName>
        <fullName evidence="2">Uncharacterized protein</fullName>
    </submittedName>
</protein>
<feature type="chain" id="PRO_5035819624" evidence="1">
    <location>
        <begin position="23"/>
        <end position="51"/>
    </location>
</feature>
<name>A0A8T2QVJ0_CERRI</name>
<accession>A0A8T2QVJ0</accession>
<comment type="caution">
    <text evidence="2">The sequence shown here is derived from an EMBL/GenBank/DDBJ whole genome shotgun (WGS) entry which is preliminary data.</text>
</comment>
<proteinExistence type="predicted"/>
<sequence>MLGSALWHVILSCQMCYDVCDAHRGDTSIDLLVVSKFLRDCCAIEVKAYFD</sequence>
<keyword evidence="1" id="KW-0732">Signal</keyword>
<evidence type="ECO:0000256" key="1">
    <source>
        <dbReference type="SAM" id="SignalP"/>
    </source>
</evidence>
<feature type="signal peptide" evidence="1">
    <location>
        <begin position="1"/>
        <end position="22"/>
    </location>
</feature>
<reference evidence="2" key="1">
    <citation type="submission" date="2021-08" db="EMBL/GenBank/DDBJ databases">
        <title>WGS assembly of Ceratopteris richardii.</title>
        <authorList>
            <person name="Marchant D.B."/>
            <person name="Chen G."/>
            <person name="Jenkins J."/>
            <person name="Shu S."/>
            <person name="Leebens-Mack J."/>
            <person name="Grimwood J."/>
            <person name="Schmutz J."/>
            <person name="Soltis P."/>
            <person name="Soltis D."/>
            <person name="Chen Z.-H."/>
        </authorList>
    </citation>
    <scope>NUCLEOTIDE SEQUENCE</scope>
    <source>
        <strain evidence="2">Whitten #5841</strain>
        <tissue evidence="2">Leaf</tissue>
    </source>
</reference>